<dbReference type="EMBL" id="CP118390">
    <property type="protein sequence ID" value="WDU92230.1"/>
    <property type="molecule type" value="Genomic_DNA"/>
</dbReference>
<evidence type="ECO:0000313" key="2">
    <source>
        <dbReference type="Proteomes" id="UP001223683"/>
    </source>
</evidence>
<dbReference type="RefSeq" id="WP_129985649.1">
    <property type="nucleotide sequence ID" value="NC_013508.1"/>
</dbReference>
<sequence>MTPARRRQDLVFLPNANGIPQPRLKYNYWNKKQKDGLPIFTLARRRCGGVMRAFYPALRKKGSNGAGIADFGSTCTGVAFTSGVALDIVFPVAEEWLSGLRQRS</sequence>
<name>A0AAQ3C3R6_EDWPI</name>
<dbReference type="AlphaFoldDB" id="A0AAQ3C3R6"/>
<reference evidence="1" key="1">
    <citation type="submission" date="2022-10" db="EMBL/GenBank/DDBJ databases">
        <title>Complete genome of Ep21-8.</title>
        <authorList>
            <person name="Kang Y.-R."/>
            <person name="Kim D.-H."/>
        </authorList>
    </citation>
    <scope>NUCLEOTIDE SEQUENCE</scope>
    <source>
        <strain evidence="1">Ep21-8</strain>
    </source>
</reference>
<accession>A0AAQ3C3R6</accession>
<dbReference type="GeneID" id="72528153"/>
<proteinExistence type="predicted"/>
<gene>
    <name evidence="1" type="ORF">PWJ79_06285</name>
</gene>
<protein>
    <submittedName>
        <fullName evidence="1">Uncharacterized protein</fullName>
    </submittedName>
</protein>
<dbReference type="Proteomes" id="UP001223683">
    <property type="component" value="Chromosome"/>
</dbReference>
<evidence type="ECO:0000313" key="1">
    <source>
        <dbReference type="EMBL" id="WDU92230.1"/>
    </source>
</evidence>
<organism evidence="1 2">
    <name type="scientific">Edwardsiella piscicida</name>
    <dbReference type="NCBI Taxonomy" id="1263550"/>
    <lineage>
        <taxon>Bacteria</taxon>
        <taxon>Pseudomonadati</taxon>
        <taxon>Pseudomonadota</taxon>
        <taxon>Gammaproteobacteria</taxon>
        <taxon>Enterobacterales</taxon>
        <taxon>Hafniaceae</taxon>
        <taxon>Edwardsiella</taxon>
    </lineage>
</organism>